<dbReference type="AlphaFoldDB" id="A0A5R9QAD7"/>
<evidence type="ECO:0000313" key="3">
    <source>
        <dbReference type="Proteomes" id="UP000306753"/>
    </source>
</evidence>
<dbReference type="Proteomes" id="UP000306753">
    <property type="component" value="Unassembled WGS sequence"/>
</dbReference>
<feature type="domain" description="STAS" evidence="1">
    <location>
        <begin position="3"/>
        <end position="114"/>
    </location>
</feature>
<accession>A0A5R9QAD7</accession>
<dbReference type="Pfam" id="PF01740">
    <property type="entry name" value="STAS"/>
    <property type="match status" value="1"/>
</dbReference>
<dbReference type="PANTHER" id="PTHR33745">
    <property type="entry name" value="RSBT ANTAGONIST PROTEIN RSBS-RELATED"/>
    <property type="match status" value="1"/>
</dbReference>
<dbReference type="EMBL" id="QLAG01000027">
    <property type="protein sequence ID" value="TLX62089.1"/>
    <property type="molecule type" value="Genomic_DNA"/>
</dbReference>
<gene>
    <name evidence="2" type="ORF">DN820_17920</name>
</gene>
<organism evidence="2 3">
    <name type="scientific">Stutzerimonas nosocomialis</name>
    <dbReference type="NCBI Taxonomy" id="1056496"/>
    <lineage>
        <taxon>Bacteria</taxon>
        <taxon>Pseudomonadati</taxon>
        <taxon>Pseudomonadota</taxon>
        <taxon>Gammaproteobacteria</taxon>
        <taxon>Pseudomonadales</taxon>
        <taxon>Pseudomonadaceae</taxon>
        <taxon>Stutzerimonas</taxon>
    </lineage>
</organism>
<keyword evidence="3" id="KW-1185">Reference proteome</keyword>
<evidence type="ECO:0000259" key="1">
    <source>
        <dbReference type="PROSITE" id="PS50801"/>
    </source>
</evidence>
<dbReference type="CDD" id="cd07041">
    <property type="entry name" value="STAS_RsbR_RsbS_like"/>
    <property type="match status" value="1"/>
</dbReference>
<dbReference type="PANTHER" id="PTHR33745:SF1">
    <property type="entry name" value="RSBT ANTAGONIST PROTEIN RSBS"/>
    <property type="match status" value="1"/>
</dbReference>
<dbReference type="Gene3D" id="3.30.750.24">
    <property type="entry name" value="STAS domain"/>
    <property type="match status" value="1"/>
</dbReference>
<dbReference type="OrthoDB" id="9797171at2"/>
<comment type="caution">
    <text evidence="2">The sequence shown here is derived from an EMBL/GenBank/DDBJ whole genome shotgun (WGS) entry which is preliminary data.</text>
</comment>
<dbReference type="InterPro" id="IPR002645">
    <property type="entry name" value="STAS_dom"/>
</dbReference>
<protein>
    <submittedName>
        <fullName evidence="2">Anti-anti-sigma factor</fullName>
    </submittedName>
</protein>
<dbReference type="InterPro" id="IPR036513">
    <property type="entry name" value="STAS_dom_sf"/>
</dbReference>
<evidence type="ECO:0000313" key="2">
    <source>
        <dbReference type="EMBL" id="TLX62089.1"/>
    </source>
</evidence>
<dbReference type="PROSITE" id="PS50801">
    <property type="entry name" value="STAS"/>
    <property type="match status" value="1"/>
</dbReference>
<sequence>MADRIPILKMGQYLMLTIQVDMHDQLALDLQEDLTNQIVKHKAKGVLIDISSLEIVDSFIGRMLSHIANVSRILDAKVIVVGMQPAVAITLVELGLSLEGIATALNVEKGMRWLERTVDQDLSLEHERGEDTDLSAEAGD</sequence>
<proteinExistence type="predicted"/>
<dbReference type="SUPFAM" id="SSF52091">
    <property type="entry name" value="SpoIIaa-like"/>
    <property type="match status" value="1"/>
</dbReference>
<name>A0A5R9QAD7_9GAMM</name>
<reference evidence="2 3" key="1">
    <citation type="journal article" date="2017" name="Eur. J. Clin. Microbiol. Infect. Dis.">
        <title>Uncommonly isolated clinical Pseudomonas: identification and phylogenetic assignation.</title>
        <authorList>
            <person name="Mulet M."/>
            <person name="Gomila M."/>
            <person name="Ramirez A."/>
            <person name="Cardew S."/>
            <person name="Moore E.R."/>
            <person name="Lalucat J."/>
            <person name="Garcia-Valdes E."/>
        </authorList>
    </citation>
    <scope>NUCLEOTIDE SEQUENCE [LARGE SCALE GENOMIC DNA]</scope>
    <source>
        <strain evidence="2 3">SD129</strain>
    </source>
</reference>
<dbReference type="InterPro" id="IPR051932">
    <property type="entry name" value="Bact_StressResp_Reg"/>
</dbReference>